<dbReference type="AlphaFoldDB" id="A0A446C934"/>
<feature type="transmembrane region" description="Helical" evidence="1">
    <location>
        <begin position="36"/>
        <end position="56"/>
    </location>
</feature>
<name>A0A446C934_9BURK</name>
<sequence length="97" mass="9993">MNDWKQTIAWLAGVGALIAVGRALTSQEKLSWRVVLGRTILGSAVAAVAALIYIPFPDAPMPVVIGAGAGLGILGEQVLELAARRLIAFKLGGGDAK</sequence>
<dbReference type="EMBL" id="UFQC01000004">
    <property type="protein sequence ID" value="SSW64320.1"/>
    <property type="molecule type" value="Genomic_DNA"/>
</dbReference>
<evidence type="ECO:0000313" key="2">
    <source>
        <dbReference type="EMBL" id="SSW64320.1"/>
    </source>
</evidence>
<dbReference type="Proteomes" id="UP000289465">
    <property type="component" value="Unassembled WGS sequence"/>
</dbReference>
<protein>
    <recommendedName>
        <fullName evidence="4">Holin</fullName>
    </recommendedName>
</protein>
<keyword evidence="1" id="KW-0812">Transmembrane</keyword>
<keyword evidence="1" id="KW-1133">Transmembrane helix</keyword>
<keyword evidence="1" id="KW-0472">Membrane</keyword>
<evidence type="ECO:0008006" key="4">
    <source>
        <dbReference type="Google" id="ProtNLM"/>
    </source>
</evidence>
<organism evidence="2 3">
    <name type="scientific">Achromobacter veterisilvae</name>
    <dbReference type="NCBI Taxonomy" id="2069367"/>
    <lineage>
        <taxon>Bacteria</taxon>
        <taxon>Pseudomonadati</taxon>
        <taxon>Pseudomonadota</taxon>
        <taxon>Betaproteobacteria</taxon>
        <taxon>Burkholderiales</taxon>
        <taxon>Alcaligenaceae</taxon>
        <taxon>Achromobacter</taxon>
    </lineage>
</organism>
<feature type="transmembrane region" description="Helical" evidence="1">
    <location>
        <begin position="6"/>
        <end position="24"/>
    </location>
</feature>
<evidence type="ECO:0000313" key="3">
    <source>
        <dbReference type="Proteomes" id="UP000289465"/>
    </source>
</evidence>
<dbReference type="InterPro" id="IPR007633">
    <property type="entry name" value="Phage_P2_Holin"/>
</dbReference>
<proteinExistence type="predicted"/>
<dbReference type="GO" id="GO:0044660">
    <property type="term" value="P:viral release via pore formation in host cell membrane"/>
    <property type="evidence" value="ECO:0007669"/>
    <property type="project" value="InterPro"/>
</dbReference>
<accession>A0A446C934</accession>
<reference evidence="2 3" key="1">
    <citation type="submission" date="2018-07" db="EMBL/GenBank/DDBJ databases">
        <authorList>
            <person name="Peeters C."/>
        </authorList>
    </citation>
    <scope>NUCLEOTIDE SEQUENCE [LARGE SCALE GENOMIC DNA]</scope>
    <source>
        <strain evidence="2 3">LMG 30378</strain>
    </source>
</reference>
<dbReference type="RefSeq" id="WP_129239693.1">
    <property type="nucleotide sequence ID" value="NZ_UFQC01000004.1"/>
</dbReference>
<evidence type="ECO:0000256" key="1">
    <source>
        <dbReference type="SAM" id="Phobius"/>
    </source>
</evidence>
<gene>
    <name evidence="2" type="ORF">AVE30378_01022</name>
</gene>
<dbReference type="Pfam" id="PF04550">
    <property type="entry name" value="Phage_holin_3_2"/>
    <property type="match status" value="1"/>
</dbReference>
<dbReference type="OrthoDB" id="8596216at2"/>